<accession>A0A5B0EDN1</accession>
<dbReference type="Pfam" id="PF05016">
    <property type="entry name" value="ParE_toxin"/>
    <property type="match status" value="1"/>
</dbReference>
<proteinExistence type="inferred from homology"/>
<protein>
    <submittedName>
        <fullName evidence="3">Type II toxin-antitoxin system RelE/ParE family toxin</fullName>
    </submittedName>
</protein>
<evidence type="ECO:0000256" key="1">
    <source>
        <dbReference type="ARBA" id="ARBA00006226"/>
    </source>
</evidence>
<evidence type="ECO:0000313" key="4">
    <source>
        <dbReference type="Proteomes" id="UP000323856"/>
    </source>
</evidence>
<dbReference type="Gene3D" id="3.30.2310.20">
    <property type="entry name" value="RelE-like"/>
    <property type="match status" value="1"/>
</dbReference>
<name>A0A5B0EDN1_9MICC</name>
<sequence length="89" mass="10057">MHEIVFERAAAKMLAKLPRDAQLRIQAVVETLARTPRPPAATKLAGSSRSLWRVRSGDYRVIYEINEGKLLILVVAVGNRRDIYSRLRG</sequence>
<dbReference type="Proteomes" id="UP000323856">
    <property type="component" value="Unassembled WGS sequence"/>
</dbReference>
<gene>
    <name evidence="3" type="ORF">FQ154_12905</name>
</gene>
<comment type="caution">
    <text evidence="3">The sequence shown here is derived from an EMBL/GenBank/DDBJ whole genome shotgun (WGS) entry which is preliminary data.</text>
</comment>
<evidence type="ECO:0000256" key="2">
    <source>
        <dbReference type="ARBA" id="ARBA00022649"/>
    </source>
</evidence>
<dbReference type="InterPro" id="IPR035093">
    <property type="entry name" value="RelE/ParE_toxin_dom_sf"/>
</dbReference>
<evidence type="ECO:0000313" key="3">
    <source>
        <dbReference type="EMBL" id="KAA0975951.1"/>
    </source>
</evidence>
<organism evidence="3 4">
    <name type="scientific">Paeniglutamicibacter gangotriensis</name>
    <dbReference type="NCBI Taxonomy" id="254787"/>
    <lineage>
        <taxon>Bacteria</taxon>
        <taxon>Bacillati</taxon>
        <taxon>Actinomycetota</taxon>
        <taxon>Actinomycetes</taxon>
        <taxon>Micrococcales</taxon>
        <taxon>Micrococcaceae</taxon>
        <taxon>Paeniglutamicibacter</taxon>
    </lineage>
</organism>
<dbReference type="OrthoDB" id="5326046at2"/>
<dbReference type="RefSeq" id="WP_149620029.1">
    <property type="nucleotide sequence ID" value="NZ_VOBL01000013.1"/>
</dbReference>
<dbReference type="AlphaFoldDB" id="A0A5B0EDN1"/>
<comment type="similarity">
    <text evidence="1">Belongs to the RelE toxin family.</text>
</comment>
<keyword evidence="2" id="KW-1277">Toxin-antitoxin system</keyword>
<dbReference type="SUPFAM" id="SSF143011">
    <property type="entry name" value="RelE-like"/>
    <property type="match status" value="1"/>
</dbReference>
<dbReference type="EMBL" id="VOBL01000013">
    <property type="protein sequence ID" value="KAA0975951.1"/>
    <property type="molecule type" value="Genomic_DNA"/>
</dbReference>
<reference evidence="3 4" key="1">
    <citation type="submission" date="2019-07" db="EMBL/GenBank/DDBJ databases">
        <title>Analysis of the biochemical properties, biological activity and biotechnological potential of siderophores and biosurfactants produced by Antarctic psychrotolerant bacteria.</title>
        <authorList>
            <person name="Styczynski M."/>
            <person name="Krucon T."/>
            <person name="Decewicz P."/>
            <person name="Dziewit L."/>
        </authorList>
    </citation>
    <scope>NUCLEOTIDE SEQUENCE [LARGE SCALE GENOMIC DNA]</scope>
    <source>
        <strain evidence="3 4">ANT_H27</strain>
    </source>
</reference>
<dbReference type="PANTHER" id="PTHR35601">
    <property type="entry name" value="TOXIN RELE"/>
    <property type="match status" value="1"/>
</dbReference>
<dbReference type="InterPro" id="IPR007712">
    <property type="entry name" value="RelE/ParE_toxin"/>
</dbReference>
<dbReference type="PANTHER" id="PTHR35601:SF1">
    <property type="entry name" value="TOXIN RELE"/>
    <property type="match status" value="1"/>
</dbReference>